<evidence type="ECO:0000313" key="2">
    <source>
        <dbReference type="EMBL" id="KAJ4186822.1"/>
    </source>
</evidence>
<feature type="transmembrane region" description="Helical" evidence="1">
    <location>
        <begin position="275"/>
        <end position="299"/>
    </location>
</feature>
<feature type="transmembrane region" description="Helical" evidence="1">
    <location>
        <begin position="176"/>
        <end position="204"/>
    </location>
</feature>
<evidence type="ECO:0000256" key="1">
    <source>
        <dbReference type="SAM" id="Phobius"/>
    </source>
</evidence>
<dbReference type="Proteomes" id="UP001152087">
    <property type="component" value="Unassembled WGS sequence"/>
</dbReference>
<proteinExistence type="predicted"/>
<keyword evidence="1" id="KW-0472">Membrane</keyword>
<sequence>MTTNFTKVIDFFGLNCPNGGKYYICAGSWVEFMGCCTSDPCADGSGICPTKNHRPAGYDAARLAAATANISGESTTEKLYKFPVTCYGEQGWLNRYACSNKGVSFFGCCKTDPCFTKFEKPPQCANKDLQIAVLRDNEYRYLVNAYDKTYNVSLTDPNNLPTENGNIRVEETQDGLVGYAAVAGASFGALAAVVLLLGVAWKYWLSKPEAKRSQSFPMSPISQAQRTDKPYIPVVSEVSLQDGPAPQHGSAVALTASGSWGDGPKQLHSWSANNVAGWLGDTFLTLIPVIFIVLAIIAMSLDRQPKSAFGQRAMEWTRLSPTVYPIIFAAVASRFYKNLARWCLERPNGIGLAVLEQIFGSQSFAAAFERLCFVRTKVLIGMAIILTWAMSPLGGQSASRLLSFGNSSVSADAVIYYADPAYQKSNFLLWDSAVTSMSSVEALYSSSLMSSLEQKRSPRDLWGLPKIPQWPRGLDAQTHNVDSDALRTGGSYYASLLGIKMHGLDLPSGHAEYAFTVETSYLDFDCKHTHSIDLRLKPRDNETAVLNMWHADVNSTRYPLAVDDVPFIVNVSLPAKWDDWMSLEDPPPLSMRYMSRWADFMPWMTTQLIVVDCSMESVTLETDMQCSGTSCAAHRQRRLKNKQRPGNRFPDLMLQKAMKLSNAFSLWANSTGSLALGLASPIENYFIDETFPYSGQPARNWTKIDTSKFENVFSRRFTTAFNTYWDSTLNPNGHTNVSFQTDPSINTVSVEHSNLSPFMNSTTGTVKVTKDLYIANRLWIGLLLLTTMILMVLAICGLALQAFIRGPDVLGYASTLTRDNPNVPVPPGGSYLDGPDRARQLKHLRLQLADVRPQGTTGYVAVRSIPTMEDDEKFAAPLDRKRLYE</sequence>
<keyword evidence="3" id="KW-1185">Reference proteome</keyword>
<comment type="caution">
    <text evidence="2">The sequence shown here is derived from an EMBL/GenBank/DDBJ whole genome shotgun (WGS) entry which is preliminary data.</text>
</comment>
<dbReference type="AlphaFoldDB" id="A0A9W8R747"/>
<feature type="transmembrane region" description="Helical" evidence="1">
    <location>
        <begin position="378"/>
        <end position="395"/>
    </location>
</feature>
<name>A0A9W8R747_9HYPO</name>
<reference evidence="2" key="1">
    <citation type="submission" date="2022-09" db="EMBL/GenBank/DDBJ databases">
        <title>Fusarium specimens isolated from Avocado Roots.</title>
        <authorList>
            <person name="Stajich J."/>
            <person name="Roper C."/>
            <person name="Heimlech-Rivalta G."/>
        </authorList>
    </citation>
    <scope>NUCLEOTIDE SEQUENCE</scope>
    <source>
        <strain evidence="2">A02</strain>
    </source>
</reference>
<gene>
    <name evidence="2" type="ORF">NW755_007554</name>
</gene>
<keyword evidence="1" id="KW-1133">Transmembrane helix</keyword>
<organism evidence="2 3">
    <name type="scientific">Fusarium falciforme</name>
    <dbReference type="NCBI Taxonomy" id="195108"/>
    <lineage>
        <taxon>Eukaryota</taxon>
        <taxon>Fungi</taxon>
        <taxon>Dikarya</taxon>
        <taxon>Ascomycota</taxon>
        <taxon>Pezizomycotina</taxon>
        <taxon>Sordariomycetes</taxon>
        <taxon>Hypocreomycetidae</taxon>
        <taxon>Hypocreales</taxon>
        <taxon>Nectriaceae</taxon>
        <taxon>Fusarium</taxon>
        <taxon>Fusarium solani species complex</taxon>
    </lineage>
</organism>
<accession>A0A9W8R747</accession>
<feature type="transmembrane region" description="Helical" evidence="1">
    <location>
        <begin position="778"/>
        <end position="800"/>
    </location>
</feature>
<protein>
    <submittedName>
        <fullName evidence="2">Uncharacterized protein</fullName>
    </submittedName>
</protein>
<dbReference type="EMBL" id="JAOQAV010000019">
    <property type="protein sequence ID" value="KAJ4186822.1"/>
    <property type="molecule type" value="Genomic_DNA"/>
</dbReference>
<keyword evidence="1" id="KW-0812">Transmembrane</keyword>
<evidence type="ECO:0000313" key="3">
    <source>
        <dbReference type="Proteomes" id="UP001152087"/>
    </source>
</evidence>